<dbReference type="Gene3D" id="1.20.1740.10">
    <property type="entry name" value="Amino acid/polyamine transporter I"/>
    <property type="match status" value="1"/>
</dbReference>
<feature type="transmembrane region" description="Helical" evidence="6">
    <location>
        <begin position="456"/>
        <end position="474"/>
    </location>
</feature>
<feature type="transmembrane region" description="Helical" evidence="6">
    <location>
        <begin position="35"/>
        <end position="60"/>
    </location>
</feature>
<feature type="transmembrane region" description="Helical" evidence="6">
    <location>
        <begin position="386"/>
        <end position="409"/>
    </location>
</feature>
<dbReference type="PIRSF" id="PIRSF006060">
    <property type="entry name" value="AA_transporter"/>
    <property type="match status" value="1"/>
</dbReference>
<reference evidence="7 8" key="1">
    <citation type="submission" date="2024-09" db="EMBL/GenBank/DDBJ databases">
        <authorList>
            <person name="Sun Q."/>
            <person name="Mori K."/>
        </authorList>
    </citation>
    <scope>NUCLEOTIDE SEQUENCE [LARGE SCALE GENOMIC DNA]</scope>
    <source>
        <strain evidence="7 8">JCM 1334</strain>
    </source>
</reference>
<dbReference type="PANTHER" id="PTHR42770">
    <property type="entry name" value="AMINO ACID TRANSPORTER-RELATED"/>
    <property type="match status" value="1"/>
</dbReference>
<dbReference type="Proteomes" id="UP001589702">
    <property type="component" value="Unassembled WGS sequence"/>
</dbReference>
<evidence type="ECO:0000256" key="5">
    <source>
        <dbReference type="ARBA" id="ARBA00023136"/>
    </source>
</evidence>
<evidence type="ECO:0000256" key="1">
    <source>
        <dbReference type="ARBA" id="ARBA00004651"/>
    </source>
</evidence>
<feature type="transmembrane region" description="Helical" evidence="6">
    <location>
        <begin position="252"/>
        <end position="276"/>
    </location>
</feature>
<feature type="transmembrane region" description="Helical" evidence="6">
    <location>
        <begin position="104"/>
        <end position="135"/>
    </location>
</feature>
<dbReference type="PANTHER" id="PTHR42770:SF16">
    <property type="entry name" value="AMINO ACID PERMEASE"/>
    <property type="match status" value="1"/>
</dbReference>
<feature type="transmembrane region" description="Helical" evidence="6">
    <location>
        <begin position="174"/>
        <end position="195"/>
    </location>
</feature>
<keyword evidence="5 6" id="KW-0472">Membrane</keyword>
<comment type="caution">
    <text evidence="7">The sequence shown here is derived from an EMBL/GenBank/DDBJ whole genome shotgun (WGS) entry which is preliminary data.</text>
</comment>
<gene>
    <name evidence="7" type="ORF">ACFFP1_20320</name>
</gene>
<accession>A0ABV5Y498</accession>
<feature type="transmembrane region" description="Helical" evidence="6">
    <location>
        <begin position="355"/>
        <end position="374"/>
    </location>
</feature>
<evidence type="ECO:0000256" key="6">
    <source>
        <dbReference type="SAM" id="Phobius"/>
    </source>
</evidence>
<feature type="transmembrane region" description="Helical" evidence="6">
    <location>
        <begin position="421"/>
        <end position="444"/>
    </location>
</feature>
<keyword evidence="2" id="KW-1003">Cell membrane</keyword>
<keyword evidence="4 6" id="KW-1133">Transmembrane helix</keyword>
<dbReference type="Pfam" id="PF13520">
    <property type="entry name" value="AA_permease_2"/>
    <property type="match status" value="1"/>
</dbReference>
<evidence type="ECO:0000256" key="2">
    <source>
        <dbReference type="ARBA" id="ARBA00022475"/>
    </source>
</evidence>
<comment type="subcellular location">
    <subcellularLocation>
        <location evidence="1">Cell membrane</location>
        <topology evidence="1">Multi-pass membrane protein</topology>
    </subcellularLocation>
</comment>
<dbReference type="EMBL" id="JBHMBC010000039">
    <property type="protein sequence ID" value="MFB9821828.1"/>
    <property type="molecule type" value="Genomic_DNA"/>
</dbReference>
<evidence type="ECO:0000313" key="7">
    <source>
        <dbReference type="EMBL" id="MFB9821828.1"/>
    </source>
</evidence>
<keyword evidence="3 6" id="KW-0812">Transmembrane</keyword>
<dbReference type="InterPro" id="IPR002293">
    <property type="entry name" value="AA/rel_permease1"/>
</dbReference>
<protein>
    <submittedName>
        <fullName evidence="7">APC family permease</fullName>
    </submittedName>
</protein>
<dbReference type="InterPro" id="IPR050367">
    <property type="entry name" value="APC_superfamily"/>
</dbReference>
<evidence type="ECO:0000313" key="8">
    <source>
        <dbReference type="Proteomes" id="UP001589702"/>
    </source>
</evidence>
<dbReference type="RefSeq" id="WP_234750561.1">
    <property type="nucleotide sequence ID" value="NZ_BAAAWN010000001.1"/>
</dbReference>
<feature type="transmembrane region" description="Helical" evidence="6">
    <location>
        <begin position="207"/>
        <end position="231"/>
    </location>
</feature>
<feature type="transmembrane region" description="Helical" evidence="6">
    <location>
        <begin position="66"/>
        <end position="84"/>
    </location>
</feature>
<feature type="transmembrane region" description="Helical" evidence="6">
    <location>
        <begin position="310"/>
        <end position="334"/>
    </location>
</feature>
<evidence type="ECO:0000256" key="3">
    <source>
        <dbReference type="ARBA" id="ARBA00022692"/>
    </source>
</evidence>
<feature type="transmembrane region" description="Helical" evidence="6">
    <location>
        <begin position="147"/>
        <end position="165"/>
    </location>
</feature>
<keyword evidence="8" id="KW-1185">Reference proteome</keyword>
<sequence length="484" mass="50173">MTQREALPPAPVITKDGVIPSSTSVPRRTLRSIDIFFLVVAAAAPLAGVVGNGALGVLLGNGAGMPSSYLIAGLILVLFSVGFVRMSPHVRGGGAFYVYVRRGLGATAGLAAAFVAIVVYTVMVVGSAAGFGFFANVFFADNLRIDIPWYVWSGFALLLVAVVGYREISMGARVLAVFLTLEVLTLIALIVGVLVHGGSSGITTESFMPPTVLSGSVGIGLMFAFASFLGFESAGIYSEEALNGQRTVRRALIAAVIFIAIFYTIAMWSVVIAFGADGIVAAAAENPGTLVFRAFAKFTNPVLTTAVQGLMVTSALAATIALHNAASRYLFALAREGMIHRKLGQIHRRLNSPHVASLAVTGVTVTLLALFAIGNADPLLTVLSSTFGLATLGIILLQAGTSVSVVVYFSRQKAEPGGLLWTLVIASIAAVSLLAVAGLVVANYSILTGDLGVLNLAPWLLLIAAIAGLVVVRLRPKSNTEAAA</sequence>
<evidence type="ECO:0000256" key="4">
    <source>
        <dbReference type="ARBA" id="ARBA00022989"/>
    </source>
</evidence>
<organism evidence="7 8">
    <name type="scientific">Arthrobacter ramosus</name>
    <dbReference type="NCBI Taxonomy" id="1672"/>
    <lineage>
        <taxon>Bacteria</taxon>
        <taxon>Bacillati</taxon>
        <taxon>Actinomycetota</taxon>
        <taxon>Actinomycetes</taxon>
        <taxon>Micrococcales</taxon>
        <taxon>Micrococcaceae</taxon>
        <taxon>Arthrobacter</taxon>
    </lineage>
</organism>
<proteinExistence type="predicted"/>
<name>A0ABV5Y498_ARTRM</name>